<dbReference type="PaxDb" id="29760-VIT_13s0019g02660.t01"/>
<dbReference type="HOGENOM" id="CLU_185559_0_0_1"/>
<dbReference type="EMBL" id="FN595998">
    <property type="protein sequence ID" value="CBI31587.3"/>
    <property type="molecule type" value="Genomic_DNA"/>
</dbReference>
<dbReference type="eggNOG" id="ENOG502SCI6">
    <property type="taxonomic scope" value="Eukaryota"/>
</dbReference>
<gene>
    <name evidence="2" type="ordered locus">VIT_13s0019g02660</name>
</gene>
<protein>
    <submittedName>
        <fullName evidence="2">Uncharacterized protein</fullName>
    </submittedName>
</protein>
<keyword evidence="3" id="KW-1185">Reference proteome</keyword>
<evidence type="ECO:0000313" key="3">
    <source>
        <dbReference type="Proteomes" id="UP000009183"/>
    </source>
</evidence>
<organism evidence="2 3">
    <name type="scientific">Vitis vinifera</name>
    <name type="common">Grape</name>
    <dbReference type="NCBI Taxonomy" id="29760"/>
    <lineage>
        <taxon>Eukaryota</taxon>
        <taxon>Viridiplantae</taxon>
        <taxon>Streptophyta</taxon>
        <taxon>Embryophyta</taxon>
        <taxon>Tracheophyta</taxon>
        <taxon>Spermatophyta</taxon>
        <taxon>Magnoliopsida</taxon>
        <taxon>eudicotyledons</taxon>
        <taxon>Gunneridae</taxon>
        <taxon>Pentapetalae</taxon>
        <taxon>rosids</taxon>
        <taxon>Vitales</taxon>
        <taxon>Vitaceae</taxon>
        <taxon>Viteae</taxon>
        <taxon>Vitis</taxon>
    </lineage>
</organism>
<dbReference type="OrthoDB" id="754109at2759"/>
<feature type="signal peptide" evidence="1">
    <location>
        <begin position="1"/>
        <end position="28"/>
    </location>
</feature>
<dbReference type="PANTHER" id="PTHR37078:SF7">
    <property type="match status" value="1"/>
</dbReference>
<feature type="chain" id="PRO_5003106332" evidence="1">
    <location>
        <begin position="29"/>
        <end position="76"/>
    </location>
</feature>
<dbReference type="OMA" id="QYPRAME"/>
<evidence type="ECO:0000313" key="2">
    <source>
        <dbReference type="EMBL" id="CBI31587.3"/>
    </source>
</evidence>
<dbReference type="Proteomes" id="UP000009183">
    <property type="component" value="Chromosome 13"/>
</dbReference>
<dbReference type="ExpressionAtlas" id="D7TMM0">
    <property type="expression patterns" value="baseline and differential"/>
</dbReference>
<dbReference type="InParanoid" id="D7TMM0"/>
<dbReference type="PANTHER" id="PTHR37078">
    <property type="entry name" value="NODULE CYSTEINE-RICH (NCR) SECRETED PEPTIDE"/>
    <property type="match status" value="1"/>
</dbReference>
<name>D7TMM0_VITVI</name>
<keyword evidence="1" id="KW-0732">Signal</keyword>
<reference evidence="3" key="1">
    <citation type="journal article" date="2007" name="Nature">
        <title>The grapevine genome sequence suggests ancestral hexaploidization in major angiosperm phyla.</title>
        <authorList>
            <consortium name="The French-Italian Public Consortium for Grapevine Genome Characterization."/>
            <person name="Jaillon O."/>
            <person name="Aury J.-M."/>
            <person name="Noel B."/>
            <person name="Policriti A."/>
            <person name="Clepet C."/>
            <person name="Casagrande A."/>
            <person name="Choisne N."/>
            <person name="Aubourg S."/>
            <person name="Vitulo N."/>
            <person name="Jubin C."/>
            <person name="Vezzi A."/>
            <person name="Legeai F."/>
            <person name="Hugueney P."/>
            <person name="Dasilva C."/>
            <person name="Horner D."/>
            <person name="Mica E."/>
            <person name="Jublot D."/>
            <person name="Poulain J."/>
            <person name="Bruyere C."/>
            <person name="Billault A."/>
            <person name="Segurens B."/>
            <person name="Gouyvenoux M."/>
            <person name="Ugarte E."/>
            <person name="Cattonaro F."/>
            <person name="Anthouard V."/>
            <person name="Vico V."/>
            <person name="Del Fabbro C."/>
            <person name="Alaux M."/>
            <person name="Di Gaspero G."/>
            <person name="Dumas V."/>
            <person name="Felice N."/>
            <person name="Paillard S."/>
            <person name="Juman I."/>
            <person name="Moroldo M."/>
            <person name="Scalabrin S."/>
            <person name="Canaguier A."/>
            <person name="Le Clainche I."/>
            <person name="Malacrida G."/>
            <person name="Durand E."/>
            <person name="Pesole G."/>
            <person name="Laucou V."/>
            <person name="Chatelet P."/>
            <person name="Merdinoglu D."/>
            <person name="Delledonne M."/>
            <person name="Pezzotti M."/>
            <person name="Lecharny A."/>
            <person name="Scarpelli C."/>
            <person name="Artiguenave F."/>
            <person name="Pe M.E."/>
            <person name="Valle G."/>
            <person name="Morgante M."/>
            <person name="Caboche M."/>
            <person name="Adam-Blondon A.-F."/>
            <person name="Weissenbach J."/>
            <person name="Quetier F."/>
            <person name="Wincker P."/>
        </authorList>
    </citation>
    <scope>NUCLEOTIDE SEQUENCE [LARGE SCALE GENOMIC DNA]</scope>
    <source>
        <strain evidence="3">cv. Pinot noir / PN40024</strain>
    </source>
</reference>
<accession>D7TMM0</accession>
<evidence type="ECO:0000256" key="1">
    <source>
        <dbReference type="SAM" id="SignalP"/>
    </source>
</evidence>
<sequence length="76" mass="8718">MIPLRRLELLALFFIVVAVFQYPRAMEAKPASFQRYSKVFNTLGVVCKCCDGEGGECRSTWEGSCPKLQCLPWKYH</sequence>
<dbReference type="AlphaFoldDB" id="D7TMM0"/>
<proteinExistence type="predicted"/>